<evidence type="ECO:0000256" key="2">
    <source>
        <dbReference type="ARBA" id="ARBA00022679"/>
    </source>
</evidence>
<dbReference type="OrthoDB" id="9802525at2"/>
<dbReference type="InterPro" id="IPR001296">
    <property type="entry name" value="Glyco_trans_1"/>
</dbReference>
<evidence type="ECO:0000313" key="6">
    <source>
        <dbReference type="Proteomes" id="UP000244201"/>
    </source>
</evidence>
<organism evidence="5 6">
    <name type="scientific">Streptomyces lunaelactis</name>
    <dbReference type="NCBI Taxonomy" id="1535768"/>
    <lineage>
        <taxon>Bacteria</taxon>
        <taxon>Bacillati</taxon>
        <taxon>Actinomycetota</taxon>
        <taxon>Actinomycetes</taxon>
        <taxon>Kitasatosporales</taxon>
        <taxon>Streptomycetaceae</taxon>
        <taxon>Streptomyces</taxon>
    </lineage>
</organism>
<evidence type="ECO:0000259" key="3">
    <source>
        <dbReference type="Pfam" id="PF00534"/>
    </source>
</evidence>
<keyword evidence="1" id="KW-0328">Glycosyltransferase</keyword>
<dbReference type="AlphaFoldDB" id="A0A2R4SYE7"/>
<feature type="domain" description="Glycosyltransferase subfamily 4-like N-terminal" evidence="4">
    <location>
        <begin position="14"/>
        <end position="181"/>
    </location>
</feature>
<dbReference type="GO" id="GO:0016758">
    <property type="term" value="F:hexosyltransferase activity"/>
    <property type="evidence" value="ECO:0007669"/>
    <property type="project" value="TreeGrafter"/>
</dbReference>
<dbReference type="Gene3D" id="3.40.50.2000">
    <property type="entry name" value="Glycogen Phosphorylase B"/>
    <property type="match status" value="2"/>
</dbReference>
<sequence length="374" mass="38980">MRVVIVTESFPPDVNGVAHCALQTARHLAVRGHDPLVIAPAVAGADSPDNDAPCPVVRVPSLPLPGYPQVRVALPSRRVAAAITAHRADLVHLASPFILGVRGMAAASKLGLPAVAVYQTDLAGYARTYVGAGEGAAWRRIRAVHSAADRTLAPSTAALRDLEGHGVDRVRLWPRGVDTARFRPELRDEELRRSLAPNGELIVGYVGRLAPEKQVELLSGVCGMPGVRVVVVGDGPSESSLRGALPGAVFLGRRTGDELARIFASLDVFAHTGPFETFCQTVQEAMASGVPVVAPAAGGPLDLVDHGRTGLLVKPEDVNAVTTAVATLVADPGLRASYGNAGRAAVEGRTWAVIGDLLIDHYAEVLGARTAVAA</sequence>
<accession>A0A2R4SYE7</accession>
<dbReference type="SUPFAM" id="SSF53756">
    <property type="entry name" value="UDP-Glycosyltransferase/glycogen phosphorylase"/>
    <property type="match status" value="1"/>
</dbReference>
<dbReference type="InterPro" id="IPR050194">
    <property type="entry name" value="Glycosyltransferase_grp1"/>
</dbReference>
<dbReference type="Pfam" id="PF00534">
    <property type="entry name" value="Glycos_transf_1"/>
    <property type="match status" value="1"/>
</dbReference>
<feature type="domain" description="Glycosyl transferase family 1" evidence="3">
    <location>
        <begin position="188"/>
        <end position="343"/>
    </location>
</feature>
<dbReference type="KEGG" id="slk:SLUN_06360"/>
<name>A0A2R4SYE7_9ACTN</name>
<dbReference type="EMBL" id="CP026304">
    <property type="protein sequence ID" value="AVZ71867.1"/>
    <property type="molecule type" value="Genomic_DNA"/>
</dbReference>
<proteinExistence type="predicted"/>
<dbReference type="InterPro" id="IPR028098">
    <property type="entry name" value="Glyco_trans_4-like_N"/>
</dbReference>
<dbReference type="Pfam" id="PF13439">
    <property type="entry name" value="Glyco_transf_4"/>
    <property type="match status" value="1"/>
</dbReference>
<keyword evidence="2 5" id="KW-0808">Transferase</keyword>
<evidence type="ECO:0000256" key="1">
    <source>
        <dbReference type="ARBA" id="ARBA00022676"/>
    </source>
</evidence>
<dbReference type="CDD" id="cd03814">
    <property type="entry name" value="GT4-like"/>
    <property type="match status" value="1"/>
</dbReference>
<dbReference type="Proteomes" id="UP000244201">
    <property type="component" value="Chromosome"/>
</dbReference>
<protein>
    <submittedName>
        <fullName evidence="5">Glycosyl transferase family 1</fullName>
    </submittedName>
</protein>
<keyword evidence="6" id="KW-1185">Reference proteome</keyword>
<dbReference type="RefSeq" id="WP_108147554.1">
    <property type="nucleotide sequence ID" value="NZ_CP026304.1"/>
</dbReference>
<dbReference type="GO" id="GO:1901137">
    <property type="term" value="P:carbohydrate derivative biosynthetic process"/>
    <property type="evidence" value="ECO:0007669"/>
    <property type="project" value="UniProtKB-ARBA"/>
</dbReference>
<dbReference type="GeneID" id="55654882"/>
<dbReference type="PANTHER" id="PTHR45947">
    <property type="entry name" value="SULFOQUINOVOSYL TRANSFERASE SQD2"/>
    <property type="match status" value="1"/>
</dbReference>
<reference evidence="5 6" key="1">
    <citation type="submission" date="2018-01" db="EMBL/GenBank/DDBJ databases">
        <title>Complete genome sequence of Streptomyces lunaelactis MM109T, a Ferroverdin A producer isolated from cave moonmilk deposits.</title>
        <authorList>
            <person name="Naome A."/>
            <person name="Martinet L."/>
            <person name="Maciejewska M."/>
            <person name="Anderssen S."/>
            <person name="Adam D."/>
            <person name="Tenconi E."/>
            <person name="Deflandre B."/>
            <person name="Arguelles-Arias A."/>
            <person name="Calusinska M."/>
            <person name="Copieters W."/>
            <person name="Karim L."/>
            <person name="Hanikenne M."/>
            <person name="Baurain D."/>
            <person name="van Wezel G."/>
            <person name="Smargiasso N."/>
            <person name="de Pauw E."/>
            <person name="Delfosse P."/>
            <person name="Rigali S."/>
        </authorList>
    </citation>
    <scope>NUCLEOTIDE SEQUENCE [LARGE SCALE GENOMIC DNA]</scope>
    <source>
        <strain evidence="5 6">MM109</strain>
    </source>
</reference>
<gene>
    <name evidence="5" type="ORF">SLUN_06360</name>
</gene>
<evidence type="ECO:0000259" key="4">
    <source>
        <dbReference type="Pfam" id="PF13439"/>
    </source>
</evidence>
<evidence type="ECO:0000313" key="5">
    <source>
        <dbReference type="EMBL" id="AVZ71867.1"/>
    </source>
</evidence>
<dbReference type="PANTHER" id="PTHR45947:SF3">
    <property type="entry name" value="SULFOQUINOVOSYL TRANSFERASE SQD2"/>
    <property type="match status" value="1"/>
</dbReference>